<reference evidence="2 3" key="1">
    <citation type="journal article" date="2018" name="Sci. Rep.">
        <title>Genomic signatures of local adaptation to the degree of environmental predictability in rotifers.</title>
        <authorList>
            <person name="Franch-Gras L."/>
            <person name="Hahn C."/>
            <person name="Garcia-Roger E.M."/>
            <person name="Carmona M.J."/>
            <person name="Serra M."/>
            <person name="Gomez A."/>
        </authorList>
    </citation>
    <scope>NUCLEOTIDE SEQUENCE [LARGE SCALE GENOMIC DNA]</scope>
    <source>
        <strain evidence="2">HYR1</strain>
    </source>
</reference>
<feature type="compositionally biased region" description="Basic and acidic residues" evidence="1">
    <location>
        <begin position="134"/>
        <end position="151"/>
    </location>
</feature>
<accession>A0A3M7PHG5</accession>
<feature type="compositionally biased region" description="Polar residues" evidence="1">
    <location>
        <begin position="119"/>
        <end position="133"/>
    </location>
</feature>
<organism evidence="2 3">
    <name type="scientific">Brachionus plicatilis</name>
    <name type="common">Marine rotifer</name>
    <name type="synonym">Brachionus muelleri</name>
    <dbReference type="NCBI Taxonomy" id="10195"/>
    <lineage>
        <taxon>Eukaryota</taxon>
        <taxon>Metazoa</taxon>
        <taxon>Spiralia</taxon>
        <taxon>Gnathifera</taxon>
        <taxon>Rotifera</taxon>
        <taxon>Eurotatoria</taxon>
        <taxon>Monogononta</taxon>
        <taxon>Pseudotrocha</taxon>
        <taxon>Ploima</taxon>
        <taxon>Brachionidae</taxon>
        <taxon>Brachionus</taxon>
    </lineage>
</organism>
<keyword evidence="3" id="KW-1185">Reference proteome</keyword>
<evidence type="ECO:0000313" key="2">
    <source>
        <dbReference type="EMBL" id="RMZ98492.1"/>
    </source>
</evidence>
<dbReference type="EMBL" id="REGN01010744">
    <property type="protein sequence ID" value="RMZ98492.1"/>
    <property type="molecule type" value="Genomic_DNA"/>
</dbReference>
<proteinExistence type="predicted"/>
<sequence>MYYNCAIVCEGLRKNVFLLTSNINKNWVILQLLDMSCQTKKITFELMDIIRSSILIKLYDLLNEPNSRPKDFKKVRKFKNSQKKSTVDVSNINHNNSAMSCIRTTRNNNKENLQKVHNNAKQPNKITKQSSIQRNKEISRNNKETTKNKNG</sequence>
<evidence type="ECO:0000313" key="3">
    <source>
        <dbReference type="Proteomes" id="UP000276133"/>
    </source>
</evidence>
<gene>
    <name evidence="2" type="ORF">BpHYR1_033813</name>
</gene>
<name>A0A3M7PHG5_BRAPC</name>
<feature type="region of interest" description="Disordered" evidence="1">
    <location>
        <begin position="119"/>
        <end position="151"/>
    </location>
</feature>
<comment type="caution">
    <text evidence="2">The sequence shown here is derived from an EMBL/GenBank/DDBJ whole genome shotgun (WGS) entry which is preliminary data.</text>
</comment>
<protein>
    <submittedName>
        <fullName evidence="2">Uncharacterized protein</fullName>
    </submittedName>
</protein>
<dbReference type="AlphaFoldDB" id="A0A3M7PHG5"/>
<evidence type="ECO:0000256" key="1">
    <source>
        <dbReference type="SAM" id="MobiDB-lite"/>
    </source>
</evidence>
<dbReference type="Proteomes" id="UP000276133">
    <property type="component" value="Unassembled WGS sequence"/>
</dbReference>